<evidence type="ECO:0000313" key="1">
    <source>
        <dbReference type="EMBL" id="RHF76918.1"/>
    </source>
</evidence>
<name>A0A414Q821_BACSE</name>
<comment type="caution">
    <text evidence="1">The sequence shown here is derived from an EMBL/GenBank/DDBJ whole genome shotgun (WGS) entry which is preliminary data.</text>
</comment>
<reference evidence="1 2" key="1">
    <citation type="submission" date="2018-08" db="EMBL/GenBank/DDBJ databases">
        <title>A genome reference for cultivated species of the human gut microbiota.</title>
        <authorList>
            <person name="Zou Y."/>
            <person name="Xue W."/>
            <person name="Luo G."/>
        </authorList>
    </citation>
    <scope>NUCLEOTIDE SEQUENCE [LARGE SCALE GENOMIC DNA]</scope>
    <source>
        <strain evidence="1 2">AM25-16</strain>
    </source>
</reference>
<gene>
    <name evidence="1" type="ORF">DW668_04840</name>
</gene>
<dbReference type="EMBL" id="QRHJ01000009">
    <property type="protein sequence ID" value="RHF76918.1"/>
    <property type="molecule type" value="Genomic_DNA"/>
</dbReference>
<evidence type="ECO:0000313" key="2">
    <source>
        <dbReference type="Proteomes" id="UP000283762"/>
    </source>
</evidence>
<proteinExistence type="predicted"/>
<accession>A0A414Q821</accession>
<sequence>MERNTTPAKKQYDLSAIDELFKHSITPEELRGELIELVFDYAQYVEEGATDLFKCHMGTLYVLYKALEDVKELETPS</sequence>
<dbReference type="Proteomes" id="UP000283762">
    <property type="component" value="Unassembled WGS sequence"/>
</dbReference>
<dbReference type="AlphaFoldDB" id="A0A414Q821"/>
<protein>
    <submittedName>
        <fullName evidence="1">Uncharacterized protein</fullName>
    </submittedName>
</protein>
<dbReference type="RefSeq" id="WP_118206917.1">
    <property type="nucleotide sequence ID" value="NZ_QRHJ01000009.1"/>
</dbReference>
<organism evidence="1 2">
    <name type="scientific">Bacteroides stercoris</name>
    <dbReference type="NCBI Taxonomy" id="46506"/>
    <lineage>
        <taxon>Bacteria</taxon>
        <taxon>Pseudomonadati</taxon>
        <taxon>Bacteroidota</taxon>
        <taxon>Bacteroidia</taxon>
        <taxon>Bacteroidales</taxon>
        <taxon>Bacteroidaceae</taxon>
        <taxon>Bacteroides</taxon>
    </lineage>
</organism>